<name>A0A1B8Y0W8_XENTR</name>
<organism evidence="2">
    <name type="scientific">Xenopus tropicalis</name>
    <name type="common">Western clawed frog</name>
    <name type="synonym">Silurana tropicalis</name>
    <dbReference type="NCBI Taxonomy" id="8364"/>
    <lineage>
        <taxon>Eukaryota</taxon>
        <taxon>Metazoa</taxon>
        <taxon>Chordata</taxon>
        <taxon>Craniata</taxon>
        <taxon>Vertebrata</taxon>
        <taxon>Euteleostomi</taxon>
        <taxon>Amphibia</taxon>
        <taxon>Batrachia</taxon>
        <taxon>Anura</taxon>
        <taxon>Pipoidea</taxon>
        <taxon>Pipidae</taxon>
        <taxon>Xenopodinae</taxon>
        <taxon>Xenopus</taxon>
        <taxon>Silurana</taxon>
    </lineage>
</organism>
<keyword evidence="1" id="KW-0472">Membrane</keyword>
<dbReference type="EMBL" id="KV460591">
    <property type="protein sequence ID" value="OCA16561.1"/>
    <property type="molecule type" value="Genomic_DNA"/>
</dbReference>
<accession>A0A1B8Y0W8</accession>
<reference evidence="2" key="3">
    <citation type="submission" date="2016-05" db="EMBL/GenBank/DDBJ databases">
        <title>WGS assembly of Xenopus tropicalis.</title>
        <authorList>
            <person name="Sessions A."/>
            <person name="Jenkins J."/>
            <person name="Mitros T."/>
            <person name="Lyons J.T."/>
            <person name="Dichmann D.S."/>
            <person name="Robert J."/>
            <person name="Harland R.M."/>
            <person name="Rokhsar D.S."/>
        </authorList>
    </citation>
    <scope>NUCLEOTIDE SEQUENCE</scope>
    <source>
        <strain evidence="2">Nigerian</strain>
    </source>
</reference>
<gene>
    <name evidence="2" type="ORF">XENTR_v90028145mg</name>
</gene>
<feature type="transmembrane region" description="Helical" evidence="1">
    <location>
        <begin position="49"/>
        <end position="75"/>
    </location>
</feature>
<reference evidence="2" key="2">
    <citation type="journal article" date="2010" name="Science">
        <title>The genome of the Western clawed frog Xenopus tropicalis.</title>
        <authorList>
            <person name="Hellsten U."/>
            <person name="Harland R.M."/>
            <person name="Gilchrist M.J."/>
            <person name="Hendrix D."/>
            <person name="Jurka J."/>
            <person name="Kapitonov V."/>
            <person name="Ovcharenko I."/>
            <person name="Putnam N.H."/>
            <person name="Shu S."/>
            <person name="Taher L."/>
            <person name="Blitz I.L."/>
            <person name="Blumberg B."/>
            <person name="Dichmann D.S."/>
            <person name="Dubchak I."/>
            <person name="Amaya E."/>
            <person name="Detter J.C."/>
            <person name="Fletcher R."/>
            <person name="Gerhard D.S."/>
            <person name="Goodstein D."/>
            <person name="Graves T."/>
            <person name="Grigoriev I.V."/>
            <person name="Grimwood J."/>
            <person name="Kawashima T."/>
            <person name="Lindquist E."/>
            <person name="Lucas S.M."/>
            <person name="Mead P.E."/>
            <person name="Mitros T."/>
            <person name="Ogino H."/>
            <person name="Ohta Y."/>
            <person name="Poliakov A.V."/>
            <person name="Pollet N."/>
            <person name="Robert J."/>
            <person name="Salamov A."/>
            <person name="Sater A.K."/>
            <person name="Schmutz J."/>
            <person name="Terry A."/>
            <person name="Vize P.D."/>
            <person name="Warren W.C."/>
            <person name="Wells D."/>
            <person name="Wills A."/>
            <person name="Wilson R.K."/>
            <person name="Zimmerman L.B."/>
            <person name="Zorn A.M."/>
            <person name="Grainger R."/>
            <person name="Grammer T."/>
            <person name="Khokha M.K."/>
            <person name="Richardson P.M."/>
            <person name="Rokhsar D.S."/>
        </authorList>
    </citation>
    <scope>NUCLEOTIDE SEQUENCE [LARGE SCALE GENOMIC DNA]</scope>
    <source>
        <strain evidence="2">Nigerian</strain>
    </source>
</reference>
<protein>
    <submittedName>
        <fullName evidence="2">Uncharacterized protein</fullName>
    </submittedName>
</protein>
<sequence length="168" mass="18564">MESMGDGLSVIQSFLHNGFPGMGSHTFSICSAPKLLWGYVGTSSTHTPIIAVAVLSVFSILCLYGFLASFAISLFNKELIAMGPAIFKNPWHPRFPMKLLGIEFNIKTLYLHYAYKGPAAREKENEALRARGVLHLHHTGSYQNVENDIFLNVDTCPSCCTKHTAFIP</sequence>
<reference evidence="2" key="1">
    <citation type="submission" date="2009-11" db="EMBL/GenBank/DDBJ databases">
        <authorList>
            <consortium name="US DOE Joint Genome Institute (JGI-PGF)"/>
            <person name="Ottilar R."/>
            <person name="Schmutz J."/>
            <person name="Salamov A."/>
            <person name="Cheng J.F."/>
            <person name="Lucas S."/>
            <person name="Pitluck S."/>
            <person name="Gundlach H."/>
            <person name="Guo Y."/>
            <person name="Haberer G."/>
            <person name="Nasrallah J."/>
            <person name="Mayer K.F.X."/>
            <person name="van de Peer Y."/>
            <person name="Weigel D."/>
            <person name="Grigoriev I.V."/>
        </authorList>
    </citation>
    <scope>NUCLEOTIDE SEQUENCE</scope>
    <source>
        <strain evidence="2">Nigerian</strain>
    </source>
</reference>
<keyword evidence="1" id="KW-0812">Transmembrane</keyword>
<evidence type="ECO:0000256" key="1">
    <source>
        <dbReference type="SAM" id="Phobius"/>
    </source>
</evidence>
<proteinExistence type="predicted"/>
<dbReference type="AlphaFoldDB" id="A0A1B8Y0W8"/>
<evidence type="ECO:0000313" key="2">
    <source>
        <dbReference type="EMBL" id="OCA16561.1"/>
    </source>
</evidence>
<keyword evidence="1" id="KW-1133">Transmembrane helix</keyword>